<organism evidence="1 2">
    <name type="scientific">Danio rerio</name>
    <name type="common">Zebrafish</name>
    <name type="synonym">Brachydanio rerio</name>
    <dbReference type="NCBI Taxonomy" id="7955"/>
    <lineage>
        <taxon>Eukaryota</taxon>
        <taxon>Metazoa</taxon>
        <taxon>Chordata</taxon>
        <taxon>Craniata</taxon>
        <taxon>Vertebrata</taxon>
        <taxon>Euteleostomi</taxon>
        <taxon>Actinopterygii</taxon>
        <taxon>Neopterygii</taxon>
        <taxon>Teleostei</taxon>
        <taxon>Ostariophysi</taxon>
        <taxon>Cypriniformes</taxon>
        <taxon>Danionidae</taxon>
        <taxon>Danioninae</taxon>
        <taxon>Danio</taxon>
    </lineage>
</organism>
<keyword evidence="1" id="KW-1185">Reference proteome</keyword>
<evidence type="ECO:0000313" key="1">
    <source>
        <dbReference type="Proteomes" id="UP000000437"/>
    </source>
</evidence>
<sequence>MHTGKMVQSTVKYKVLSSELKEEDEDDCTEEEDDEEITIDFHSPVIHQQGDRMRNGICIRVMVAVIFLGIVFGFLVYEWSCYCPGVDCQDLSHLQEPNRTLKTSEDTDHHEHHHNHHEDDDDDDHEQKDEDDHESRTHQHSQPLYHHAAIITDSAICSSIGKDILAESGNVIDAGIAALLCLGVVHPHTAGLGGVFSAVFYNHTTRSFKAVRDTFQSLPAYSAPSLLQGLRLLHSSYGHLEWARLFEGATKLAKEGFLIDALLSSALEAHKDQILQSGLCDLFCDTAGRVKSEGERVANGNLSEVLLSVSLNGSHFPEKLAVKLAQDISEAERTAFLAAAQASSGEINEPLIMAKEKYSILSAPSQLTGGMISNLLDRVREQNLAFPSHGDLANASASYNALLNLVNEFLNTSLREKFPLNTTSSHVGALDSHGNFIVISTSLNSTWGSRRYLPSSGVILNDFTSDITQMPYFSFPLVLKIIEDENEDDEVQFVALTGGLSALLNSVVILRNLVDFGFSAPETMSPASLSGCMSFTNSLVSFHMISEGDGLNMGDCSDLFLSLLLRLNAKHVGAYGAPAPAVHADGY</sequence>
<name>A0AC58JLX0_DANRE</name>
<accession>A0AC58JLX0</accession>
<proteinExistence type="predicted"/>
<protein>
    <submittedName>
        <fullName evidence="2">Glutathione hydrolase 6</fullName>
    </submittedName>
</protein>
<reference evidence="2" key="1">
    <citation type="submission" date="2025-08" db="UniProtKB">
        <authorList>
            <consortium name="RefSeq"/>
        </authorList>
    </citation>
    <scope>IDENTIFICATION</scope>
    <source>
        <strain evidence="2">Tuebingen</strain>
        <tissue evidence="2">Fibroblasts and whole tissue</tissue>
    </source>
</reference>
<dbReference type="RefSeq" id="XP_073807485.1">
    <property type="nucleotide sequence ID" value="XM_073951384.1"/>
</dbReference>
<dbReference type="Proteomes" id="UP000000437">
    <property type="component" value="Chromosome 5"/>
</dbReference>
<gene>
    <name evidence="2" type="primary">ggt6</name>
</gene>
<keyword evidence="2" id="KW-0378">Hydrolase</keyword>
<evidence type="ECO:0000313" key="2">
    <source>
        <dbReference type="RefSeq" id="XP_073807485.1"/>
    </source>
</evidence>